<accession>A0A194X764</accession>
<dbReference type="RefSeq" id="XP_018070368.1">
    <property type="nucleotide sequence ID" value="XM_018213167.1"/>
</dbReference>
<reference evidence="2 3" key="1">
    <citation type="submission" date="2015-10" db="EMBL/GenBank/DDBJ databases">
        <title>Full genome of DAOMC 229536 Phialocephala scopiformis, a fungal endophyte of spruce producing the potent anti-insectan compound rugulosin.</title>
        <authorList>
            <consortium name="DOE Joint Genome Institute"/>
            <person name="Walker A.K."/>
            <person name="Frasz S.L."/>
            <person name="Seifert K.A."/>
            <person name="Miller J.D."/>
            <person name="Mondo S.J."/>
            <person name="Labutti K."/>
            <person name="Lipzen A."/>
            <person name="Dockter R."/>
            <person name="Kennedy M."/>
            <person name="Grigoriev I.V."/>
            <person name="Spatafora J.W."/>
        </authorList>
    </citation>
    <scope>NUCLEOTIDE SEQUENCE [LARGE SCALE GENOMIC DNA]</scope>
    <source>
        <strain evidence="2 3">CBS 120377</strain>
    </source>
</reference>
<dbReference type="Proteomes" id="UP000070700">
    <property type="component" value="Unassembled WGS sequence"/>
</dbReference>
<keyword evidence="1" id="KW-1133">Transmembrane helix</keyword>
<dbReference type="GeneID" id="28822893"/>
<dbReference type="AlphaFoldDB" id="A0A194X764"/>
<evidence type="ECO:0000313" key="3">
    <source>
        <dbReference type="Proteomes" id="UP000070700"/>
    </source>
</evidence>
<evidence type="ECO:0000313" key="2">
    <source>
        <dbReference type="EMBL" id="KUJ16013.1"/>
    </source>
</evidence>
<keyword evidence="1" id="KW-0812">Transmembrane</keyword>
<dbReference type="KEGG" id="psco:LY89DRAFT_670538"/>
<protein>
    <submittedName>
        <fullName evidence="2">Uncharacterized protein</fullName>
    </submittedName>
</protein>
<feature type="transmembrane region" description="Helical" evidence="1">
    <location>
        <begin position="39"/>
        <end position="63"/>
    </location>
</feature>
<dbReference type="EMBL" id="KQ947417">
    <property type="protein sequence ID" value="KUJ16013.1"/>
    <property type="molecule type" value="Genomic_DNA"/>
</dbReference>
<sequence length="125" mass="14121">MSVPTFIASTATTATPSPSMVCHPYWPKYDMHNYPPLPAWMIIWIVFGVAVVQIALGLLVEYLTARGILERLRNGPYYELDERIRKEAVAIWLEPARPGDREYGDIRICCCQYFLAAGTLKGTVL</sequence>
<gene>
    <name evidence="2" type="ORF">LY89DRAFT_670538</name>
</gene>
<organism evidence="2 3">
    <name type="scientific">Mollisia scopiformis</name>
    <name type="common">Conifer needle endophyte fungus</name>
    <name type="synonym">Phialocephala scopiformis</name>
    <dbReference type="NCBI Taxonomy" id="149040"/>
    <lineage>
        <taxon>Eukaryota</taxon>
        <taxon>Fungi</taxon>
        <taxon>Dikarya</taxon>
        <taxon>Ascomycota</taxon>
        <taxon>Pezizomycotina</taxon>
        <taxon>Leotiomycetes</taxon>
        <taxon>Helotiales</taxon>
        <taxon>Mollisiaceae</taxon>
        <taxon>Mollisia</taxon>
    </lineage>
</organism>
<evidence type="ECO:0000256" key="1">
    <source>
        <dbReference type="SAM" id="Phobius"/>
    </source>
</evidence>
<keyword evidence="3" id="KW-1185">Reference proteome</keyword>
<name>A0A194X764_MOLSC</name>
<keyword evidence="1" id="KW-0472">Membrane</keyword>
<dbReference type="InParanoid" id="A0A194X764"/>
<proteinExistence type="predicted"/>